<dbReference type="Proteomes" id="UP000182569">
    <property type="component" value="Chromosome"/>
</dbReference>
<sequence length="722" mass="74947">MGVNVGSAVAYLTLDRSPFRNGLASAGAEMRSFASGGGVQSLGNAMTSVGKGMALGVTAPLVGIGVAASKASMDFEAQMSKVKAISGATGEDFNKLREQAIKLGADTNFSASEAANGMENLASAGFKNTEIMTAMPGMLSLAAAGGVDIATAADIASSSLRGFGLEADKTSHVADVLAKVAGDTNAGITDTGEAMKYIAPVAKSLGISLEDTSAAIGLLSNAGIKGSQAGTTLRGALTSLAAPTTKSSKEMKKLGMNFFDAHGKMLPLGQVIQQLKDKTKGLTSQQKASTMETLFGKEAMSGMLTLVDQGPQKFNQLSSSLKNCDGASKKMADTMQDNLKGSIEAMKGSLETAAIRIGDVLAPSIKKIAGFIADLTNKFSALPKPVQTFIVKSAVLVAAIGPIMLVFAKLITSTRTVMSVFSGISSAARVFTMLPALLSPPVLIAVGIIAGLGFIVYEVRKHWDGLSAFFTKTLGKISSFFKKWGVETLAAFVAIIGIPLLISKHWGSLSKSLSNICNKISHTFKTSIEGWKYGFSELGKFMGKVGDWICDGLLGGLGKGFKKVTDFVGKMANGIKNTFKKILGINSPSVVFDSYGGFIGEGLVGGLDKQDGAITAKFKGLGNKIKGLGNIRPDFSGLNNTALHGPTSGGRDGIGGIGNVSNNSNESTKKLNYSPNIKMYVTVADTGVKGTGQLTNELNGMAKTAMKNSMVEMFMNDAIKSF</sequence>
<keyword evidence="5" id="KW-1185">Reference proteome</keyword>
<dbReference type="PANTHER" id="PTHR37813">
    <property type="entry name" value="FELS-2 PROPHAGE PROTEIN"/>
    <property type="match status" value="1"/>
</dbReference>
<accession>A0A1J0GIF0</accession>
<evidence type="ECO:0000313" key="5">
    <source>
        <dbReference type="Proteomes" id="UP000182569"/>
    </source>
</evidence>
<keyword evidence="1" id="KW-1188">Viral release from host cell</keyword>
<keyword evidence="2" id="KW-0472">Membrane</keyword>
<dbReference type="Pfam" id="PF10145">
    <property type="entry name" value="PhageMin_Tail"/>
    <property type="match status" value="1"/>
</dbReference>
<dbReference type="AlphaFoldDB" id="A0A1J0GIF0"/>
<feature type="domain" description="Phage tail tape measure protein" evidence="3">
    <location>
        <begin position="97"/>
        <end position="296"/>
    </location>
</feature>
<feature type="transmembrane region" description="Helical" evidence="2">
    <location>
        <begin position="389"/>
        <end position="412"/>
    </location>
</feature>
<reference evidence="5" key="1">
    <citation type="journal article" date="2016" name="Front. Microbiol.">
        <title>Complete Genome Sequence of Clostridium estertheticum DSM 8809, a Microbe Identified in Spoiled Vacuum Packed Beef.</title>
        <authorList>
            <person name="Yu Z."/>
            <person name="Gunn L."/>
            <person name="Brennan E."/>
            <person name="Reid R."/>
            <person name="Wall P.G."/>
            <person name="Gaora O.P."/>
            <person name="Hurley D."/>
            <person name="Bolton D."/>
            <person name="Fanning S."/>
        </authorList>
    </citation>
    <scope>NUCLEOTIDE SEQUENCE [LARGE SCALE GENOMIC DNA]</scope>
    <source>
        <strain evidence="5">DSM 8809</strain>
    </source>
</reference>
<protein>
    <submittedName>
        <fullName evidence="4">Phage tail tape measure protein</fullName>
    </submittedName>
</protein>
<organism evidence="4 5">
    <name type="scientific">Clostridium estertheticum subsp. estertheticum</name>
    <dbReference type="NCBI Taxonomy" id="1552"/>
    <lineage>
        <taxon>Bacteria</taxon>
        <taxon>Bacillati</taxon>
        <taxon>Bacillota</taxon>
        <taxon>Clostridia</taxon>
        <taxon>Eubacteriales</taxon>
        <taxon>Clostridiaceae</taxon>
        <taxon>Clostridium</taxon>
    </lineage>
</organism>
<evidence type="ECO:0000313" key="4">
    <source>
        <dbReference type="EMBL" id="APC41055.1"/>
    </source>
</evidence>
<name>A0A1J0GIF0_9CLOT</name>
<evidence type="ECO:0000256" key="1">
    <source>
        <dbReference type="ARBA" id="ARBA00022612"/>
    </source>
</evidence>
<dbReference type="STRING" id="1552.A7L45_13710"/>
<dbReference type="EMBL" id="CP015756">
    <property type="protein sequence ID" value="APC41055.1"/>
    <property type="molecule type" value="Genomic_DNA"/>
</dbReference>
<proteinExistence type="predicted"/>
<gene>
    <name evidence="4" type="ORF">A7L45_13710</name>
</gene>
<keyword evidence="2" id="KW-0812">Transmembrane</keyword>
<keyword evidence="2" id="KW-1133">Transmembrane helix</keyword>
<feature type="transmembrane region" description="Helical" evidence="2">
    <location>
        <begin position="433"/>
        <end position="457"/>
    </location>
</feature>
<dbReference type="PANTHER" id="PTHR37813:SF1">
    <property type="entry name" value="FELS-2 PROPHAGE PROTEIN"/>
    <property type="match status" value="1"/>
</dbReference>
<dbReference type="KEGG" id="ceu:A7L45_13710"/>
<feature type="transmembrane region" description="Helical" evidence="2">
    <location>
        <begin position="484"/>
        <end position="502"/>
    </location>
</feature>
<dbReference type="NCBIfam" id="TIGR01760">
    <property type="entry name" value="tape_meas_TP901"/>
    <property type="match status" value="1"/>
</dbReference>
<evidence type="ECO:0000256" key="2">
    <source>
        <dbReference type="SAM" id="Phobius"/>
    </source>
</evidence>
<evidence type="ECO:0000259" key="3">
    <source>
        <dbReference type="Pfam" id="PF10145"/>
    </source>
</evidence>
<dbReference type="OrthoDB" id="9780715at2"/>
<dbReference type="RefSeq" id="WP_071613349.1">
    <property type="nucleotide sequence ID" value="NZ_CP015756.1"/>
</dbReference>
<dbReference type="InterPro" id="IPR010090">
    <property type="entry name" value="Phage_tape_meas"/>
</dbReference>